<dbReference type="Proteomes" id="UP001220478">
    <property type="component" value="Chromosome"/>
</dbReference>
<keyword evidence="1" id="KW-1133">Transmembrane helix</keyword>
<dbReference type="RefSeq" id="WP_315571023.1">
    <property type="nucleotide sequence ID" value="NZ_CP118868.1"/>
</dbReference>
<sequence>MSIHKKFLSPIIQALLWFFIYVIFSLVDNSHYLFGWIIHNKVFYIAVALIAVLITFLQKNIGYSITLGNICGLFLGRFMGDYIRNQSMLKITEDMSAQKKYELSQDYGVFIWIECILASIIISLIIELIKKIIKKIRRNVS</sequence>
<evidence type="ECO:0000256" key="1">
    <source>
        <dbReference type="SAM" id="Phobius"/>
    </source>
</evidence>
<gene>
    <name evidence="2" type="ORF">PYS61_03370</name>
</gene>
<dbReference type="EMBL" id="CP118868">
    <property type="protein sequence ID" value="WEG34999.1"/>
    <property type="molecule type" value="Genomic_DNA"/>
</dbReference>
<keyword evidence="3" id="KW-1185">Reference proteome</keyword>
<protein>
    <submittedName>
        <fullName evidence="2">Uncharacterized protein</fullName>
    </submittedName>
</protein>
<accession>A0ABY8C4Z2</accession>
<name>A0ABY8C4Z2_9FIRM</name>
<proteinExistence type="predicted"/>
<evidence type="ECO:0000313" key="2">
    <source>
        <dbReference type="EMBL" id="WEG34999.1"/>
    </source>
</evidence>
<feature type="transmembrane region" description="Helical" evidence="1">
    <location>
        <begin position="109"/>
        <end position="129"/>
    </location>
</feature>
<evidence type="ECO:0000313" key="3">
    <source>
        <dbReference type="Proteomes" id="UP001220478"/>
    </source>
</evidence>
<feature type="transmembrane region" description="Helical" evidence="1">
    <location>
        <begin position="61"/>
        <end position="80"/>
    </location>
</feature>
<reference evidence="2 3" key="1">
    <citation type="submission" date="2023-02" db="EMBL/GenBank/DDBJ databases">
        <title>Novel Oscillospiraceae bacterial genomes.</title>
        <authorList>
            <person name="Srinivasan S."/>
            <person name="Austin M.N."/>
            <person name="Fiedler T.L."/>
            <person name="Strenk S.M."/>
            <person name="Agnew K.J."/>
            <person name="Nagana Gowda G.A."/>
            <person name="Raftery D."/>
            <person name="Beamer M.A."/>
            <person name="Achilles S.L."/>
            <person name="Wiesenfeld H.C."/>
            <person name="Fredricks D.N."/>
            <person name="Hillier S.L."/>
        </authorList>
    </citation>
    <scope>NUCLEOTIDE SEQUENCE [LARGE SCALE GENOMIC DNA]</scope>
    <source>
        <strain evidence="2 3">CHIC02 1186E3-8</strain>
    </source>
</reference>
<organism evidence="2 3">
    <name type="scientific">Amygdalobacter indicium</name>
    <dbReference type="NCBI Taxonomy" id="3029272"/>
    <lineage>
        <taxon>Bacteria</taxon>
        <taxon>Bacillati</taxon>
        <taxon>Bacillota</taxon>
        <taxon>Clostridia</taxon>
        <taxon>Eubacteriales</taxon>
        <taxon>Oscillospiraceae</taxon>
        <taxon>Amygdalobacter</taxon>
    </lineage>
</organism>
<keyword evidence="1" id="KW-0472">Membrane</keyword>
<feature type="transmembrane region" description="Helical" evidence="1">
    <location>
        <begin position="33"/>
        <end position="54"/>
    </location>
</feature>
<keyword evidence="1" id="KW-0812">Transmembrane</keyword>
<feature type="transmembrane region" description="Helical" evidence="1">
    <location>
        <begin position="7"/>
        <end position="27"/>
    </location>
</feature>